<evidence type="ECO:0000256" key="6">
    <source>
        <dbReference type="ARBA" id="ARBA00022813"/>
    </source>
</evidence>
<sequence length="450" mass="49716">MHIDPIRELAEAIRASGVFRRNKIAIEEKARAVLLYMAGLSSWEIAEETGVSHSSVLKWARAVATIPGSVPPKERRLVAVDETELKVNGRIVYVWAAMDLDTRELLAMEATWSRSAMHALLFLRRVLGRCTDRPLFVVDRGPWYGWAFRSLGLSYYHETFGIRSRIERFFRTLKRRTKVFANNVNARRLHVHALNIILSIHMWAVFKLDWPGRITSLSLRGGDEWQTPIIQYPTVEAECLIFRKGSGGRMGIESIIPGATAVGIAFNDGVVLAAEKRFAYGNFIVSRSGKKVFRITDGVGAAFAGMIGDMQVLVRYVQSMVKLKEVDELRPVTPRSVAKLMGVIMYEQRMAPMLTQVILGGVGDGDAPEIYVLDPLGSVIPDKYAAVGTGAETAISIVEAGYKDGMDAEAAVDLAIRAIKSAILRDAASGDGVDVLVVRKSGFDERSITF</sequence>
<accession>A0A4P2VCY4</accession>
<comment type="subcellular location">
    <subcellularLocation>
        <location evidence="9">Cytoplasm</location>
    </subcellularLocation>
</comment>
<dbReference type="GO" id="GO:0005737">
    <property type="term" value="C:cytoplasm"/>
    <property type="evidence" value="ECO:0007669"/>
    <property type="project" value="UniProtKB-SubCell"/>
</dbReference>
<dbReference type="GO" id="GO:0004298">
    <property type="term" value="F:threonine-type endopeptidase activity"/>
    <property type="evidence" value="ECO:0007669"/>
    <property type="project" value="UniProtKB-UniRule"/>
</dbReference>
<dbReference type="Pfam" id="PF13384">
    <property type="entry name" value="HTH_23"/>
    <property type="match status" value="1"/>
</dbReference>
<dbReference type="PANTHER" id="PTHR32194">
    <property type="entry name" value="METALLOPROTEASE TLDD"/>
    <property type="match status" value="1"/>
</dbReference>
<gene>
    <name evidence="9" type="primary">psmB</name>
    <name evidence="11" type="ORF">NAS2_0289</name>
</gene>
<dbReference type="InterPro" id="IPR000243">
    <property type="entry name" value="Pept_T1A_subB"/>
</dbReference>
<dbReference type="InterPro" id="IPR029055">
    <property type="entry name" value="Ntn_hydrolases_N"/>
</dbReference>
<dbReference type="Proteomes" id="UP000509448">
    <property type="component" value="Chromosome"/>
</dbReference>
<keyword evidence="12" id="KW-1185">Reference proteome</keyword>
<keyword evidence="4 9" id="KW-0888">Threonine protease</keyword>
<dbReference type="AlphaFoldDB" id="A0A4P2VCY4"/>
<evidence type="ECO:0000256" key="7">
    <source>
        <dbReference type="ARBA" id="ARBA00022942"/>
    </source>
</evidence>
<comment type="activity regulation">
    <text evidence="9">The formation of the proteasomal ATPase PAN-20S proteasome complex, via the docking of the C-termini of PAN into the intersubunit pockets in the alpha-rings, triggers opening of the gate for substrate entry. Interconversion between the open-gate and close-gate conformations leads to a dynamic regulation of the 20S proteasome proteolysis activity.</text>
</comment>
<comment type="similarity">
    <text evidence="9">Belongs to the peptidase T1B family.</text>
</comment>
<dbReference type="Pfam" id="PF13610">
    <property type="entry name" value="DDE_Tnp_IS240"/>
    <property type="match status" value="1"/>
</dbReference>
<dbReference type="InterPro" id="IPR016050">
    <property type="entry name" value="Proteasome_bsu_CS"/>
</dbReference>
<dbReference type="Gene3D" id="3.60.20.10">
    <property type="entry name" value="Glutamine Phosphoribosylpyrophosphate, subunit 1, domain 1"/>
    <property type="match status" value="1"/>
</dbReference>
<dbReference type="RefSeq" id="WP_174447996.1">
    <property type="nucleotide sequence ID" value="NZ_AP018732.1"/>
</dbReference>
<evidence type="ECO:0000256" key="9">
    <source>
        <dbReference type="HAMAP-Rule" id="MF_02113"/>
    </source>
</evidence>
<dbReference type="HAMAP" id="MF_02113_A">
    <property type="entry name" value="Proteasome_B_A"/>
    <property type="match status" value="1"/>
</dbReference>
<evidence type="ECO:0000313" key="12">
    <source>
        <dbReference type="Proteomes" id="UP000509448"/>
    </source>
</evidence>
<dbReference type="InterPro" id="IPR023333">
    <property type="entry name" value="Proteasome_suB-type"/>
</dbReference>
<keyword evidence="2 9" id="KW-0963">Cytoplasm</keyword>
<dbReference type="OrthoDB" id="6330at2157"/>
<dbReference type="SUPFAM" id="SSF56235">
    <property type="entry name" value="N-terminal nucleophile aminohydrolases (Ntn hydrolases)"/>
    <property type="match status" value="1"/>
</dbReference>
<keyword evidence="6 9" id="KW-0068">Autocatalytic cleavage</keyword>
<evidence type="ECO:0000256" key="1">
    <source>
        <dbReference type="ARBA" id="ARBA00001198"/>
    </source>
</evidence>
<dbReference type="Pfam" id="PF00227">
    <property type="entry name" value="Proteasome"/>
    <property type="match status" value="1"/>
</dbReference>
<feature type="chain" id="PRO_5023271393" description="Proteasome subunit beta" evidence="9">
    <location>
        <begin position="259"/>
        <end position="450"/>
    </location>
</feature>
<comment type="caution">
    <text evidence="9">Lacks conserved residue(s) required for the propagation of feature annotation.</text>
</comment>
<evidence type="ECO:0000256" key="3">
    <source>
        <dbReference type="ARBA" id="ARBA00022670"/>
    </source>
</evidence>
<dbReference type="PROSITE" id="PS00854">
    <property type="entry name" value="PROTEASOME_BETA_1"/>
    <property type="match status" value="1"/>
</dbReference>
<dbReference type="EMBL" id="AP018732">
    <property type="protein sequence ID" value="BBE41682.1"/>
    <property type="molecule type" value="Genomic_DNA"/>
</dbReference>
<dbReference type="PANTHER" id="PTHR32194:SF0">
    <property type="entry name" value="ATP-DEPENDENT PROTEASE SUBUNIT HSLV"/>
    <property type="match status" value="1"/>
</dbReference>
<organism evidence="11 12">
    <name type="scientific">Conexivisphaera calida</name>
    <dbReference type="NCBI Taxonomy" id="1874277"/>
    <lineage>
        <taxon>Archaea</taxon>
        <taxon>Nitrososphaerota</taxon>
        <taxon>Conexivisphaeria</taxon>
        <taxon>Conexivisphaerales</taxon>
        <taxon>Conexivisphaeraceae</taxon>
        <taxon>Conexivisphaera</taxon>
    </lineage>
</organism>
<dbReference type="InterPro" id="IPR019983">
    <property type="entry name" value="Pept_T1A_Psome_bsu_arc"/>
</dbReference>
<feature type="domain" description="DDE" evidence="10">
    <location>
        <begin position="78"/>
        <end position="182"/>
    </location>
</feature>
<dbReference type="InterPro" id="IPR012337">
    <property type="entry name" value="RNaseH-like_sf"/>
</dbReference>
<name>A0A4P2VCY4_9ARCH</name>
<evidence type="ECO:0000259" key="10">
    <source>
        <dbReference type="Pfam" id="PF13610"/>
    </source>
</evidence>
<evidence type="ECO:0000256" key="8">
    <source>
        <dbReference type="ARBA" id="ARBA00023145"/>
    </source>
</evidence>
<dbReference type="SUPFAM" id="SSF46689">
    <property type="entry name" value="Homeodomain-like"/>
    <property type="match status" value="1"/>
</dbReference>
<reference evidence="11 12" key="1">
    <citation type="journal article" date="2019" name="ISME J.">
        <title>Isolation and characterization of a thermophilic sulfur- and iron-reducing thaumarchaeote from a terrestrial acidic hot spring.</title>
        <authorList>
            <person name="Kato S."/>
            <person name="Itoh T."/>
            <person name="Yuki M."/>
            <person name="Nagamori M."/>
            <person name="Ohnishi M."/>
            <person name="Uematsu K."/>
            <person name="Suzuki K."/>
            <person name="Takashina T."/>
            <person name="Ohkuma M."/>
        </authorList>
    </citation>
    <scope>NUCLEOTIDE SEQUENCE [LARGE SCALE GENOMIC DNA]</scope>
    <source>
        <strain evidence="11 12">NAS-02</strain>
    </source>
</reference>
<dbReference type="SUPFAM" id="SSF53098">
    <property type="entry name" value="Ribonuclease H-like"/>
    <property type="match status" value="1"/>
</dbReference>
<dbReference type="PRINTS" id="PR00141">
    <property type="entry name" value="PROTEASOME"/>
</dbReference>
<dbReference type="EC" id="3.4.25.1" evidence="9"/>
<dbReference type="GO" id="GO:0019774">
    <property type="term" value="C:proteasome core complex, beta-subunit complex"/>
    <property type="evidence" value="ECO:0007669"/>
    <property type="project" value="UniProtKB-UniRule"/>
</dbReference>
<evidence type="ECO:0000313" key="11">
    <source>
        <dbReference type="EMBL" id="BBE41682.1"/>
    </source>
</evidence>
<keyword evidence="3 9" id="KW-0645">Protease</keyword>
<keyword evidence="7 9" id="KW-0647">Proteasome</keyword>
<comment type="catalytic activity">
    <reaction evidence="1 9">
        <text>Cleavage of peptide bonds with very broad specificity.</text>
        <dbReference type="EC" id="3.4.25.1"/>
    </reaction>
</comment>
<proteinExistence type="inferred from homology"/>
<dbReference type="GO" id="GO:0010498">
    <property type="term" value="P:proteasomal protein catabolic process"/>
    <property type="evidence" value="ECO:0007669"/>
    <property type="project" value="UniProtKB-UniRule"/>
</dbReference>
<evidence type="ECO:0000256" key="4">
    <source>
        <dbReference type="ARBA" id="ARBA00022698"/>
    </source>
</evidence>
<dbReference type="PROSITE" id="PS51476">
    <property type="entry name" value="PROTEASOME_BETA_2"/>
    <property type="match status" value="1"/>
</dbReference>
<dbReference type="InterPro" id="IPR009057">
    <property type="entry name" value="Homeodomain-like_sf"/>
</dbReference>
<comment type="subunit">
    <text evidence="9">The 20S proteasome core is composed of 14 alpha and 14 beta subunits that assemble into four stacked heptameric rings, resulting in a barrel-shaped structure. The two inner rings, each composed of seven catalytic beta subunits, are sandwiched by two outer rings, each composed of seven alpha subunits. The catalytic chamber with the active sites is on the inside of the barrel. Has a gated structure, the ends of the cylinder being occluded by the N-termini of the alpha-subunits. Is capped at one or both ends by the proteasome regulatory ATPase, PAN.</text>
</comment>
<keyword evidence="5 9" id="KW-0378">Hydrolase</keyword>
<dbReference type="InterPro" id="IPR032874">
    <property type="entry name" value="DDE_dom"/>
</dbReference>
<comment type="function">
    <text evidence="9">Component of the proteasome core, a large protease complex with broad specificity involved in protein degradation.</text>
</comment>
<dbReference type="KEGG" id="ccai:NAS2_0289"/>
<protein>
    <recommendedName>
        <fullName evidence="9">Proteasome subunit beta</fullName>
        <ecNumber evidence="9">3.4.25.1</ecNumber>
    </recommendedName>
    <alternativeName>
        <fullName evidence="9">20S proteasome beta subunit</fullName>
    </alternativeName>
    <alternativeName>
        <fullName evidence="9">Proteasome core protein PsmB</fullName>
    </alternativeName>
</protein>
<dbReference type="GeneID" id="55584106"/>
<evidence type="ECO:0000256" key="5">
    <source>
        <dbReference type="ARBA" id="ARBA00022801"/>
    </source>
</evidence>
<feature type="propeptide" id="PRO_5021050501" description="Removed in mature form; by autocatalysis" evidence="9">
    <location>
        <begin position="1"/>
        <end position="258"/>
    </location>
</feature>
<dbReference type="InterPro" id="IPR001353">
    <property type="entry name" value="Proteasome_sua/b"/>
</dbReference>
<evidence type="ECO:0000256" key="2">
    <source>
        <dbReference type="ARBA" id="ARBA00022490"/>
    </source>
</evidence>
<keyword evidence="8 9" id="KW-0865">Zymogen</keyword>